<accession>A0A9N9PBY0</accession>
<comment type="caution">
    <text evidence="3">The sequence shown here is derived from an EMBL/GenBank/DDBJ whole genome shotgun (WGS) entry which is preliminary data.</text>
</comment>
<dbReference type="CDD" id="cd06260">
    <property type="entry name" value="DUF820-like"/>
    <property type="match status" value="1"/>
</dbReference>
<organism evidence="3 4">
    <name type="scientific">Dentiscutata erythropus</name>
    <dbReference type="NCBI Taxonomy" id="1348616"/>
    <lineage>
        <taxon>Eukaryota</taxon>
        <taxon>Fungi</taxon>
        <taxon>Fungi incertae sedis</taxon>
        <taxon>Mucoromycota</taxon>
        <taxon>Glomeromycotina</taxon>
        <taxon>Glomeromycetes</taxon>
        <taxon>Diversisporales</taxon>
        <taxon>Gigasporaceae</taxon>
        <taxon>Dentiscutata</taxon>
    </lineage>
</organism>
<name>A0A9N9PBY0_9GLOM</name>
<dbReference type="InterPro" id="IPR011335">
    <property type="entry name" value="Restrct_endonuc-II-like"/>
</dbReference>
<feature type="domain" description="C2H2-type" evidence="2">
    <location>
        <begin position="180"/>
        <end position="208"/>
    </location>
</feature>
<reference evidence="3" key="1">
    <citation type="submission" date="2021-06" db="EMBL/GenBank/DDBJ databases">
        <authorList>
            <person name="Kallberg Y."/>
            <person name="Tangrot J."/>
            <person name="Rosling A."/>
        </authorList>
    </citation>
    <scope>NUCLEOTIDE SEQUENCE</scope>
    <source>
        <strain evidence="3">MA453B</strain>
    </source>
</reference>
<dbReference type="PROSITE" id="PS50157">
    <property type="entry name" value="ZINC_FINGER_C2H2_2"/>
    <property type="match status" value="1"/>
</dbReference>
<keyword evidence="1" id="KW-0479">Metal-binding</keyword>
<dbReference type="AlphaFoldDB" id="A0A9N9PBY0"/>
<dbReference type="OrthoDB" id="88517at2759"/>
<dbReference type="Proteomes" id="UP000789405">
    <property type="component" value="Unassembled WGS sequence"/>
</dbReference>
<dbReference type="PROSITE" id="PS00028">
    <property type="entry name" value="ZINC_FINGER_C2H2_1"/>
    <property type="match status" value="1"/>
</dbReference>
<gene>
    <name evidence="3" type="ORF">DERYTH_LOCUS23656</name>
</gene>
<evidence type="ECO:0000259" key="2">
    <source>
        <dbReference type="PROSITE" id="PS50157"/>
    </source>
</evidence>
<sequence>MPQATINMEAVVSEIGRKLGNWNVLTGQGGVITSSQGGFNFHVRGRRTIRAPDVSFTLKNVYHHLTQQQLWTFKGEPFTPTVAIEVSDTIKDSDTKKKKVFDDLDEKFKSEYFAVGTSGLLIDPKNERMWIYKRNEKGKAFVPGDIDGGDILPGFTLDVEMIKDIISQATEASKKSGSRINCPECDNYFTDGYSFIKHYEKSHIREQKACECGRLRCPVSLFNSVKHSNEEALKQSFMDTLILTLHANIEPEFRVNSQNSNLGNKAIDLVKTSTGRRIAIEFDNIRTEYINLNGAQGTWQEATQVSRSLMTKLEDEILNLEISDPYRPDQKTVREALEWKIKKKRKEYLEPLKKRHDAELRYMFIVLR</sequence>
<dbReference type="InterPro" id="IPR008538">
    <property type="entry name" value="Uma2"/>
</dbReference>
<keyword evidence="1" id="KW-0862">Zinc</keyword>
<keyword evidence="1" id="KW-0863">Zinc-finger</keyword>
<feature type="non-terminal residue" evidence="3">
    <location>
        <position position="368"/>
    </location>
</feature>
<dbReference type="EMBL" id="CAJVPY010036803">
    <property type="protein sequence ID" value="CAG8802350.1"/>
    <property type="molecule type" value="Genomic_DNA"/>
</dbReference>
<dbReference type="GO" id="GO:0006302">
    <property type="term" value="P:double-strand break repair"/>
    <property type="evidence" value="ECO:0007669"/>
    <property type="project" value="UniProtKB-ARBA"/>
</dbReference>
<evidence type="ECO:0000313" key="3">
    <source>
        <dbReference type="EMBL" id="CAG8802350.1"/>
    </source>
</evidence>
<dbReference type="InterPro" id="IPR012296">
    <property type="entry name" value="Nuclease_put_TT1808"/>
</dbReference>
<dbReference type="GO" id="GO:0008270">
    <property type="term" value="F:zinc ion binding"/>
    <property type="evidence" value="ECO:0007669"/>
    <property type="project" value="UniProtKB-KW"/>
</dbReference>
<keyword evidence="4" id="KW-1185">Reference proteome</keyword>
<dbReference type="InterPro" id="IPR013087">
    <property type="entry name" value="Znf_C2H2_type"/>
</dbReference>
<protein>
    <submittedName>
        <fullName evidence="3">10004_t:CDS:1</fullName>
    </submittedName>
</protein>
<evidence type="ECO:0000256" key="1">
    <source>
        <dbReference type="PROSITE-ProRule" id="PRU00042"/>
    </source>
</evidence>
<dbReference type="Gene3D" id="3.90.1570.10">
    <property type="entry name" value="tt1808, chain A"/>
    <property type="match status" value="1"/>
</dbReference>
<proteinExistence type="predicted"/>
<evidence type="ECO:0000313" key="4">
    <source>
        <dbReference type="Proteomes" id="UP000789405"/>
    </source>
</evidence>
<dbReference type="Pfam" id="PF05685">
    <property type="entry name" value="Uma2"/>
    <property type="match status" value="1"/>
</dbReference>
<dbReference type="SUPFAM" id="SSF52980">
    <property type="entry name" value="Restriction endonuclease-like"/>
    <property type="match status" value="1"/>
</dbReference>